<dbReference type="PANTHER" id="PTHR43794">
    <property type="entry name" value="AMINOHYDROLASE SSNA-RELATED"/>
    <property type="match status" value="1"/>
</dbReference>
<dbReference type="Pfam" id="PF01979">
    <property type="entry name" value="Amidohydro_1"/>
    <property type="match status" value="1"/>
</dbReference>
<dbReference type="InterPro" id="IPR006680">
    <property type="entry name" value="Amidohydro-rel"/>
</dbReference>
<comment type="caution">
    <text evidence="3">The sequence shown here is derived from an EMBL/GenBank/DDBJ whole genome shotgun (WGS) entry which is preliminary data.</text>
</comment>
<name>A0A917D9K7_9FLAO</name>
<keyword evidence="4" id="KW-1185">Reference proteome</keyword>
<dbReference type="InterPro" id="IPR050287">
    <property type="entry name" value="MTA/SAH_deaminase"/>
</dbReference>
<dbReference type="Gene3D" id="2.30.40.10">
    <property type="entry name" value="Urease, subunit C, domain 1"/>
    <property type="match status" value="1"/>
</dbReference>
<dbReference type="Proteomes" id="UP000625735">
    <property type="component" value="Unassembled WGS sequence"/>
</dbReference>
<dbReference type="PANTHER" id="PTHR43794:SF11">
    <property type="entry name" value="AMIDOHYDROLASE-RELATED DOMAIN-CONTAINING PROTEIN"/>
    <property type="match status" value="1"/>
</dbReference>
<evidence type="ECO:0000259" key="2">
    <source>
        <dbReference type="Pfam" id="PF01979"/>
    </source>
</evidence>
<sequence>MSLMKEFMLLKNVNIARQINGVWQLEKKDIHIEDGVIVAIEDQLFCCENTQFIDGGGALLLPGFVDVHRHLWETGFKGIGMDWTLPHYLQIMLGEIAPQMTPEAVYYGTLLGALECLEMGITTVWDWSHIMNTPEHTEAAIKALKDSGIRALFGYGTPGTSVWEWFYESQKFHPEAAKIVRKNYFNGSDDLVQMALAIRGPEYSTMQVTRHDIAMGRDLELPITMHMGCGTFGEKYQGIQQLAQENLLGSDLNFAHGNYFSQQDLACIAATGGSIAITPEVEMQMGIGFPKLSKILDHSIPVGIGADVVTSCSGSMIDQLRLVMQTERAFQHAIAIAEGHQPNANKLGTDQLLELATLGGAKVMGLESKIGSIAIGKKADFILLTPDQNIQNVSGGLAGYLFSAFQPKDIKMVWVDGKLQINAGSSISFSTSDIRRKLREISSNQLACFSL</sequence>
<evidence type="ECO:0000256" key="1">
    <source>
        <dbReference type="ARBA" id="ARBA00022801"/>
    </source>
</evidence>
<dbReference type="EMBL" id="BMFG01000001">
    <property type="protein sequence ID" value="GGD14121.1"/>
    <property type="molecule type" value="Genomic_DNA"/>
</dbReference>
<evidence type="ECO:0000313" key="3">
    <source>
        <dbReference type="EMBL" id="GGD14121.1"/>
    </source>
</evidence>
<protein>
    <submittedName>
        <fullName evidence="3">TRZ/ATZ family hydrolase</fullName>
    </submittedName>
</protein>
<dbReference type="InterPro" id="IPR032466">
    <property type="entry name" value="Metal_Hydrolase"/>
</dbReference>
<reference evidence="3" key="2">
    <citation type="submission" date="2020-09" db="EMBL/GenBank/DDBJ databases">
        <authorList>
            <person name="Sun Q."/>
            <person name="Zhou Y."/>
        </authorList>
    </citation>
    <scope>NUCLEOTIDE SEQUENCE</scope>
    <source>
        <strain evidence="3">CGMCC 1.12506</strain>
    </source>
</reference>
<dbReference type="SUPFAM" id="SSF51338">
    <property type="entry name" value="Composite domain of metallo-dependent hydrolases"/>
    <property type="match status" value="1"/>
</dbReference>
<proteinExistence type="predicted"/>
<dbReference type="AlphaFoldDB" id="A0A917D9K7"/>
<dbReference type="NCBIfam" id="NF006056">
    <property type="entry name" value="PRK08204.1"/>
    <property type="match status" value="1"/>
</dbReference>
<dbReference type="GO" id="GO:0016810">
    <property type="term" value="F:hydrolase activity, acting on carbon-nitrogen (but not peptide) bonds"/>
    <property type="evidence" value="ECO:0007669"/>
    <property type="project" value="InterPro"/>
</dbReference>
<dbReference type="Gene3D" id="3.20.20.140">
    <property type="entry name" value="Metal-dependent hydrolases"/>
    <property type="match status" value="1"/>
</dbReference>
<feature type="domain" description="Amidohydrolase-related" evidence="2">
    <location>
        <begin position="60"/>
        <end position="419"/>
    </location>
</feature>
<gene>
    <name evidence="3" type="ORF">GCM10011343_01470</name>
</gene>
<dbReference type="InterPro" id="IPR011059">
    <property type="entry name" value="Metal-dep_hydrolase_composite"/>
</dbReference>
<keyword evidence="1 3" id="KW-0378">Hydrolase</keyword>
<dbReference type="SUPFAM" id="SSF51556">
    <property type="entry name" value="Metallo-dependent hydrolases"/>
    <property type="match status" value="1"/>
</dbReference>
<accession>A0A917D9K7</accession>
<reference evidence="3" key="1">
    <citation type="journal article" date="2014" name="Int. J. Syst. Evol. Microbiol.">
        <title>Complete genome sequence of Corynebacterium casei LMG S-19264T (=DSM 44701T), isolated from a smear-ripened cheese.</title>
        <authorList>
            <consortium name="US DOE Joint Genome Institute (JGI-PGF)"/>
            <person name="Walter F."/>
            <person name="Albersmeier A."/>
            <person name="Kalinowski J."/>
            <person name="Ruckert C."/>
        </authorList>
    </citation>
    <scope>NUCLEOTIDE SEQUENCE</scope>
    <source>
        <strain evidence="3">CGMCC 1.12506</strain>
    </source>
</reference>
<organism evidence="3 4">
    <name type="scientific">Flavobacterium orientale</name>
    <dbReference type="NCBI Taxonomy" id="1756020"/>
    <lineage>
        <taxon>Bacteria</taxon>
        <taxon>Pseudomonadati</taxon>
        <taxon>Bacteroidota</taxon>
        <taxon>Flavobacteriia</taxon>
        <taxon>Flavobacteriales</taxon>
        <taxon>Flavobacteriaceae</taxon>
        <taxon>Flavobacterium</taxon>
    </lineage>
</organism>
<evidence type="ECO:0000313" key="4">
    <source>
        <dbReference type="Proteomes" id="UP000625735"/>
    </source>
</evidence>